<dbReference type="PANTHER" id="PTHR34239">
    <property type="entry name" value="APPLE DOMAIN-CONTAINING PROTEIN"/>
    <property type="match status" value="1"/>
</dbReference>
<comment type="caution">
    <text evidence="2">The sequence shown here is derived from an EMBL/GenBank/DDBJ whole genome shotgun (WGS) entry which is preliminary data.</text>
</comment>
<proteinExistence type="predicted"/>
<dbReference type="Proteomes" id="UP001152795">
    <property type="component" value="Unassembled WGS sequence"/>
</dbReference>
<evidence type="ECO:0000313" key="3">
    <source>
        <dbReference type="Proteomes" id="UP001152795"/>
    </source>
</evidence>
<name>A0A7D9DKI1_PARCT</name>
<accession>A0A7D9DKI1</accession>
<dbReference type="AlphaFoldDB" id="A0A7D9DKI1"/>
<evidence type="ECO:0000256" key="1">
    <source>
        <dbReference type="SAM" id="MobiDB-lite"/>
    </source>
</evidence>
<feature type="region of interest" description="Disordered" evidence="1">
    <location>
        <begin position="17"/>
        <end position="83"/>
    </location>
</feature>
<keyword evidence="3" id="KW-1185">Reference proteome</keyword>
<evidence type="ECO:0000313" key="2">
    <source>
        <dbReference type="EMBL" id="CAB3987415.1"/>
    </source>
</evidence>
<dbReference type="PANTHER" id="PTHR34239:SF2">
    <property type="entry name" value="TRANSPOSABLE ELEMENT P TRANSPOSASE_THAP9 CONSERVED DOMAIN-CONTAINING PROTEIN"/>
    <property type="match status" value="1"/>
</dbReference>
<sequence>MRKVYMIQTTKLLNEMRVEHASAHSPAMLDSEESETPASEEANTPASEEARQTASDEAIAQGSQEATHSRSADEPTTSYRESEDDALSLFVGNDFEPAEAEDPDNDSLLDLIDESLRPSDSSGAPFSEKVAKLVNDKFSIDLGLEKQKEIQFFEKYKTPSNCNMFHVPKVNEPIWSSLKDFHRQRDLRTAVLQDPIVRVTSALSITIDDLLKCRETKNATPDYRNIATRLFDSIALLGHVNLFKRRDSLRLLLSKELKSACNRSLQQTGQSPFRG</sequence>
<dbReference type="EMBL" id="CACRXK020001170">
    <property type="protein sequence ID" value="CAB3987415.1"/>
    <property type="molecule type" value="Genomic_DNA"/>
</dbReference>
<protein>
    <submittedName>
        <fullName evidence="2">Uncharacterized protein</fullName>
    </submittedName>
</protein>
<organism evidence="2 3">
    <name type="scientific">Paramuricea clavata</name>
    <name type="common">Red gorgonian</name>
    <name type="synonym">Violescent sea-whip</name>
    <dbReference type="NCBI Taxonomy" id="317549"/>
    <lineage>
        <taxon>Eukaryota</taxon>
        <taxon>Metazoa</taxon>
        <taxon>Cnidaria</taxon>
        <taxon>Anthozoa</taxon>
        <taxon>Octocorallia</taxon>
        <taxon>Malacalcyonacea</taxon>
        <taxon>Plexauridae</taxon>
        <taxon>Paramuricea</taxon>
    </lineage>
</organism>
<gene>
    <name evidence="2" type="ORF">PACLA_8A019906</name>
</gene>
<reference evidence="2" key="1">
    <citation type="submission" date="2020-04" db="EMBL/GenBank/DDBJ databases">
        <authorList>
            <person name="Alioto T."/>
            <person name="Alioto T."/>
            <person name="Gomez Garrido J."/>
        </authorList>
    </citation>
    <scope>NUCLEOTIDE SEQUENCE</scope>
    <source>
        <strain evidence="2">A484AB</strain>
    </source>
</reference>